<dbReference type="NCBIfam" id="TIGR00250">
    <property type="entry name" value="RNAse_H_YqgF"/>
    <property type="match status" value="1"/>
</dbReference>
<keyword evidence="8" id="KW-1185">Reference proteome</keyword>
<dbReference type="PANTHER" id="PTHR33317:SF4">
    <property type="entry name" value="POLYNUCLEOTIDYL TRANSFERASE, RIBONUCLEASE H-LIKE SUPERFAMILY PROTEIN"/>
    <property type="match status" value="1"/>
</dbReference>
<dbReference type="Proteomes" id="UP001418222">
    <property type="component" value="Unassembled WGS sequence"/>
</dbReference>
<evidence type="ECO:0000256" key="4">
    <source>
        <dbReference type="ARBA" id="ARBA00022801"/>
    </source>
</evidence>
<dbReference type="GO" id="GO:0016787">
    <property type="term" value="F:hydrolase activity"/>
    <property type="evidence" value="ECO:0007669"/>
    <property type="project" value="UniProtKB-KW"/>
</dbReference>
<accession>A0AAP0BIZ6</accession>
<sequence length="301" mass="32962">MEGLPLDRTAGRPPMVAGRHDGGGGREAGDGAGRAPLGGDLPPAGRGGGGRPRPERPRSSRKLASWPTGRREGMPPANVKAPFPTNLSSITGLFEKRAFRPRGIRVRGLCSFTNTTDGEEILSNALRRRTSPSWGGGGFSLGVDLGASHTGLALGKGFCPRPLTVLELRGQKLERRLLEIAELEEVDEFIIGLPKSHDGKETPQSNKVRSSAGRIAVQAAERGWRVYLQDEHGTTLEALDVMIERRLKRSARRRQIDAYSALMLLERYFSTSGAEAELVLPKQLDLQEKLRSYTYHYNLDF</sequence>
<dbReference type="Gene3D" id="3.30.420.140">
    <property type="entry name" value="YqgF/RNase H-like domain"/>
    <property type="match status" value="1"/>
</dbReference>
<dbReference type="InterPro" id="IPR005227">
    <property type="entry name" value="YqgF"/>
</dbReference>
<dbReference type="GO" id="GO:0000967">
    <property type="term" value="P:rRNA 5'-end processing"/>
    <property type="evidence" value="ECO:0007669"/>
    <property type="project" value="TreeGrafter"/>
</dbReference>
<dbReference type="AlphaFoldDB" id="A0AAP0BIZ6"/>
<feature type="compositionally biased region" description="Low complexity" evidence="5">
    <location>
        <begin position="33"/>
        <end position="44"/>
    </location>
</feature>
<gene>
    <name evidence="7" type="ORF">KSP39_PZI009722</name>
</gene>
<feature type="compositionally biased region" description="Basic and acidic residues" evidence="5">
    <location>
        <begin position="18"/>
        <end position="29"/>
    </location>
</feature>
<keyword evidence="3" id="KW-0540">Nuclease</keyword>
<protein>
    <recommendedName>
        <fullName evidence="6">YqgF/RNase H-like domain-containing protein</fullName>
    </recommendedName>
</protein>
<evidence type="ECO:0000256" key="2">
    <source>
        <dbReference type="ARBA" id="ARBA00022517"/>
    </source>
</evidence>
<keyword evidence="2" id="KW-0690">Ribosome biogenesis</keyword>
<evidence type="ECO:0000313" key="8">
    <source>
        <dbReference type="Proteomes" id="UP001418222"/>
    </source>
</evidence>
<dbReference type="Pfam" id="PF03652">
    <property type="entry name" value="RuvX"/>
    <property type="match status" value="1"/>
</dbReference>
<dbReference type="EMBL" id="JBBWWQ010000008">
    <property type="protein sequence ID" value="KAK8940510.1"/>
    <property type="molecule type" value="Genomic_DNA"/>
</dbReference>
<evidence type="ECO:0000256" key="1">
    <source>
        <dbReference type="ARBA" id="ARBA00022490"/>
    </source>
</evidence>
<dbReference type="SMART" id="SM00732">
    <property type="entry name" value="YqgFc"/>
    <property type="match status" value="1"/>
</dbReference>
<reference evidence="7 8" key="1">
    <citation type="journal article" date="2022" name="Nat. Plants">
        <title>Genomes of leafy and leafless Platanthera orchids illuminate the evolution of mycoheterotrophy.</title>
        <authorList>
            <person name="Li M.H."/>
            <person name="Liu K.W."/>
            <person name="Li Z."/>
            <person name="Lu H.C."/>
            <person name="Ye Q.L."/>
            <person name="Zhang D."/>
            <person name="Wang J.Y."/>
            <person name="Li Y.F."/>
            <person name="Zhong Z.M."/>
            <person name="Liu X."/>
            <person name="Yu X."/>
            <person name="Liu D.K."/>
            <person name="Tu X.D."/>
            <person name="Liu B."/>
            <person name="Hao Y."/>
            <person name="Liao X.Y."/>
            <person name="Jiang Y.T."/>
            <person name="Sun W.H."/>
            <person name="Chen J."/>
            <person name="Chen Y.Q."/>
            <person name="Ai Y."/>
            <person name="Zhai J.W."/>
            <person name="Wu S.S."/>
            <person name="Zhou Z."/>
            <person name="Hsiao Y.Y."/>
            <person name="Wu W.L."/>
            <person name="Chen Y.Y."/>
            <person name="Lin Y.F."/>
            <person name="Hsu J.L."/>
            <person name="Li C.Y."/>
            <person name="Wang Z.W."/>
            <person name="Zhao X."/>
            <person name="Zhong W.Y."/>
            <person name="Ma X.K."/>
            <person name="Ma L."/>
            <person name="Huang J."/>
            <person name="Chen G.Z."/>
            <person name="Huang M.Z."/>
            <person name="Huang L."/>
            <person name="Peng D.H."/>
            <person name="Luo Y.B."/>
            <person name="Zou S.Q."/>
            <person name="Chen S.P."/>
            <person name="Lan S."/>
            <person name="Tsai W.C."/>
            <person name="Van de Peer Y."/>
            <person name="Liu Z.J."/>
        </authorList>
    </citation>
    <scope>NUCLEOTIDE SEQUENCE [LARGE SCALE GENOMIC DNA]</scope>
    <source>
        <strain evidence="7">Lor287</strain>
    </source>
</reference>
<proteinExistence type="inferred from homology"/>
<dbReference type="HAMAP" id="MF_00651">
    <property type="entry name" value="Nuclease_YqgF"/>
    <property type="match status" value="1"/>
</dbReference>
<dbReference type="InterPro" id="IPR012337">
    <property type="entry name" value="RNaseH-like_sf"/>
</dbReference>
<comment type="caution">
    <text evidence="7">The sequence shown here is derived from an EMBL/GenBank/DDBJ whole genome shotgun (WGS) entry which is preliminary data.</text>
</comment>
<dbReference type="SUPFAM" id="SSF53098">
    <property type="entry name" value="Ribonuclease H-like"/>
    <property type="match status" value="1"/>
</dbReference>
<dbReference type="CDD" id="cd16964">
    <property type="entry name" value="YqgF"/>
    <property type="match status" value="1"/>
</dbReference>
<evidence type="ECO:0000259" key="6">
    <source>
        <dbReference type="SMART" id="SM00732"/>
    </source>
</evidence>
<feature type="domain" description="YqgF/RNase H-like" evidence="6">
    <location>
        <begin position="138"/>
        <end position="238"/>
    </location>
</feature>
<dbReference type="FunFam" id="3.30.420.140:FF:000009">
    <property type="entry name" value="Holliday junction resolvase"/>
    <property type="match status" value="1"/>
</dbReference>
<organism evidence="7 8">
    <name type="scientific">Platanthera zijinensis</name>
    <dbReference type="NCBI Taxonomy" id="2320716"/>
    <lineage>
        <taxon>Eukaryota</taxon>
        <taxon>Viridiplantae</taxon>
        <taxon>Streptophyta</taxon>
        <taxon>Embryophyta</taxon>
        <taxon>Tracheophyta</taxon>
        <taxon>Spermatophyta</taxon>
        <taxon>Magnoliopsida</taxon>
        <taxon>Liliopsida</taxon>
        <taxon>Asparagales</taxon>
        <taxon>Orchidaceae</taxon>
        <taxon>Orchidoideae</taxon>
        <taxon>Orchideae</taxon>
        <taxon>Orchidinae</taxon>
        <taxon>Platanthera</taxon>
    </lineage>
</organism>
<name>A0AAP0BIZ6_9ASPA</name>
<dbReference type="GO" id="GO:0004518">
    <property type="term" value="F:nuclease activity"/>
    <property type="evidence" value="ECO:0007669"/>
    <property type="project" value="UniProtKB-KW"/>
</dbReference>
<evidence type="ECO:0000256" key="3">
    <source>
        <dbReference type="ARBA" id="ARBA00022722"/>
    </source>
</evidence>
<dbReference type="InterPro" id="IPR037027">
    <property type="entry name" value="YqgF/RNaseH-like_dom_sf"/>
</dbReference>
<dbReference type="PANTHER" id="PTHR33317">
    <property type="entry name" value="POLYNUCLEOTIDYL TRANSFERASE, RIBONUCLEASE H-LIKE SUPERFAMILY PROTEIN"/>
    <property type="match status" value="1"/>
</dbReference>
<dbReference type="InterPro" id="IPR006641">
    <property type="entry name" value="YqgF/RNaseH-like_dom"/>
</dbReference>
<evidence type="ECO:0000256" key="5">
    <source>
        <dbReference type="SAM" id="MobiDB-lite"/>
    </source>
</evidence>
<keyword evidence="4" id="KW-0378">Hydrolase</keyword>
<evidence type="ECO:0000313" key="7">
    <source>
        <dbReference type="EMBL" id="KAK8940510.1"/>
    </source>
</evidence>
<keyword evidence="1" id="KW-0963">Cytoplasm</keyword>
<feature type="region of interest" description="Disordered" evidence="5">
    <location>
        <begin position="1"/>
        <end position="83"/>
    </location>
</feature>